<evidence type="ECO:0000313" key="4">
    <source>
        <dbReference type="Proteomes" id="UP000183085"/>
    </source>
</evidence>
<dbReference type="InterPro" id="IPR021109">
    <property type="entry name" value="Peptidase_aspartic_dom_sf"/>
</dbReference>
<feature type="domain" description="Peptidase A2" evidence="2">
    <location>
        <begin position="20"/>
        <end position="102"/>
    </location>
</feature>
<accession>A0A1J5DQK5</accession>
<evidence type="ECO:0000256" key="1">
    <source>
        <dbReference type="ARBA" id="ARBA00022801"/>
    </source>
</evidence>
<dbReference type="SUPFAM" id="SSF50630">
    <property type="entry name" value="Acid proteases"/>
    <property type="match status" value="1"/>
</dbReference>
<keyword evidence="3" id="KW-0645">Protease</keyword>
<sequence length="117" mass="12709">MGVTYIEGLVRGLSGKEENVKFLVDSGATYSLLPKVIWEAIGLESKRKLSFTLADGTTIERSVSEAFVTFSQGEAHTPVILGEEGDEALLGVVTLEILGLVLNPFNRTLHPMQMLLC</sequence>
<protein>
    <submittedName>
        <fullName evidence="3">Aspartyl protease</fullName>
    </submittedName>
</protein>
<dbReference type="Proteomes" id="UP000183085">
    <property type="component" value="Unassembled WGS sequence"/>
</dbReference>
<dbReference type="InterPro" id="IPR001995">
    <property type="entry name" value="Peptidase_A2_cat"/>
</dbReference>
<dbReference type="GO" id="GO:0006508">
    <property type="term" value="P:proteolysis"/>
    <property type="evidence" value="ECO:0007669"/>
    <property type="project" value="UniProtKB-KW"/>
</dbReference>
<dbReference type="InterPro" id="IPR001969">
    <property type="entry name" value="Aspartic_peptidase_AS"/>
</dbReference>
<dbReference type="Pfam" id="PF13975">
    <property type="entry name" value="gag-asp_proteas"/>
    <property type="match status" value="1"/>
</dbReference>
<name>A0A1J5DQK5_9BACT</name>
<keyword evidence="1" id="KW-0378">Hydrolase</keyword>
<dbReference type="CDD" id="cd00303">
    <property type="entry name" value="retropepsin_like"/>
    <property type="match status" value="1"/>
</dbReference>
<gene>
    <name evidence="3" type="ORF">AUJ95_07780</name>
</gene>
<organism evidence="3 4">
    <name type="scientific">Candidatus Desantisbacteria bacterium CG2_30_40_21</name>
    <dbReference type="NCBI Taxonomy" id="1817895"/>
    <lineage>
        <taxon>Bacteria</taxon>
        <taxon>Candidatus Desantisiibacteriota</taxon>
    </lineage>
</organism>
<dbReference type="Gene3D" id="2.40.70.10">
    <property type="entry name" value="Acid Proteases"/>
    <property type="match status" value="1"/>
</dbReference>
<dbReference type="EMBL" id="MNYI01000198">
    <property type="protein sequence ID" value="OIP37763.1"/>
    <property type="molecule type" value="Genomic_DNA"/>
</dbReference>
<dbReference type="PROSITE" id="PS00141">
    <property type="entry name" value="ASP_PROTEASE"/>
    <property type="match status" value="1"/>
</dbReference>
<proteinExistence type="predicted"/>
<reference evidence="3 4" key="1">
    <citation type="journal article" date="2016" name="Environ. Microbiol.">
        <title>Genomic resolution of a cold subsurface aquifer community provides metabolic insights for novel microbes adapted to high CO concentrations.</title>
        <authorList>
            <person name="Probst A.J."/>
            <person name="Castelle C.J."/>
            <person name="Singh A."/>
            <person name="Brown C.T."/>
            <person name="Anantharaman K."/>
            <person name="Sharon I."/>
            <person name="Hug L.A."/>
            <person name="Burstein D."/>
            <person name="Emerson J.B."/>
            <person name="Thomas B.C."/>
            <person name="Banfield J.F."/>
        </authorList>
    </citation>
    <scope>NUCLEOTIDE SEQUENCE [LARGE SCALE GENOMIC DNA]</scope>
    <source>
        <strain evidence="3">CG2_30_40_21</strain>
    </source>
</reference>
<dbReference type="AlphaFoldDB" id="A0A1J5DQK5"/>
<evidence type="ECO:0000259" key="2">
    <source>
        <dbReference type="PROSITE" id="PS50175"/>
    </source>
</evidence>
<evidence type="ECO:0000313" key="3">
    <source>
        <dbReference type="EMBL" id="OIP37763.1"/>
    </source>
</evidence>
<dbReference type="STRING" id="1817895.AUJ95_07780"/>
<dbReference type="GO" id="GO:0004190">
    <property type="term" value="F:aspartic-type endopeptidase activity"/>
    <property type="evidence" value="ECO:0007669"/>
    <property type="project" value="InterPro"/>
</dbReference>
<comment type="caution">
    <text evidence="3">The sequence shown here is derived from an EMBL/GenBank/DDBJ whole genome shotgun (WGS) entry which is preliminary data.</text>
</comment>
<dbReference type="PROSITE" id="PS50175">
    <property type="entry name" value="ASP_PROT_RETROV"/>
    <property type="match status" value="1"/>
</dbReference>